<keyword evidence="3" id="KW-1185">Reference proteome</keyword>
<comment type="similarity">
    <text evidence="2">Belongs to the PMG family.</text>
</comment>
<accession>A0A6J0YAC0</accession>
<dbReference type="InterPro" id="IPR007951">
    <property type="entry name" value="KRTAP_PMG"/>
</dbReference>
<sequence>MRETIRMQLQLPRSLLNYTYAKEEISCRNHDPLVCHTHCWKYKNATVQERHSNSESSHCNSTELTSPVNMSYNCCSGNFSSRSLGSYRRYSCSSFPSNLVYSADLCPRSSCQLGSSLCSQETCCEPIRNQTFRVVSRPCQTSCYRPRTPTFSSPCQTTLPGSLGFRSSSCSSLSSGSRSCYSGGCGSRGFRRLSYGICGFPSLSHGSGFCRPTYFSSSSCHSSCYRPTCGSGFYRSIC</sequence>
<dbReference type="GO" id="GO:0005829">
    <property type="term" value="C:cytosol"/>
    <property type="evidence" value="ECO:0007669"/>
    <property type="project" value="UniProtKB-ARBA"/>
</dbReference>
<organism evidence="3 4">
    <name type="scientific">Odocoileus virginianus</name>
    <name type="common">White-tailed deer</name>
    <dbReference type="NCBI Taxonomy" id="9874"/>
    <lineage>
        <taxon>Eukaryota</taxon>
        <taxon>Metazoa</taxon>
        <taxon>Chordata</taxon>
        <taxon>Craniata</taxon>
        <taxon>Vertebrata</taxon>
        <taxon>Euteleostomi</taxon>
        <taxon>Mammalia</taxon>
        <taxon>Eutheria</taxon>
        <taxon>Laurasiatheria</taxon>
        <taxon>Artiodactyla</taxon>
        <taxon>Ruminantia</taxon>
        <taxon>Pecora</taxon>
        <taxon>Cervidae</taxon>
        <taxon>Odocoileinae</taxon>
        <taxon>Odocoileus</taxon>
    </lineage>
</organism>
<dbReference type="KEGG" id="ovr:110142985"/>
<name>A0A6J0YAC0_ODOVR</name>
<comment type="subunit">
    <text evidence="2">Interacts with hair keratins.</text>
</comment>
<dbReference type="Proteomes" id="UP001652640">
    <property type="component" value="Chromosome 25"/>
</dbReference>
<reference evidence="3" key="1">
    <citation type="journal article" date="2022" name="J. Hered.">
        <title>A De Novo Chromosome-Level Genome Assembly of the White-Tailed Deer, Odocoileus Virginianus.</title>
        <authorList>
            <person name="London E.W."/>
            <person name="Roca A.L."/>
            <person name="Novakofski J.E."/>
            <person name="Mateus-Pinilla N.E."/>
        </authorList>
    </citation>
    <scope>NUCLEOTIDE SEQUENCE [LARGE SCALE GENOMIC DNA]</scope>
</reference>
<protein>
    <recommendedName>
        <fullName evidence="2">Keratin-associated protein</fullName>
    </recommendedName>
</protein>
<gene>
    <name evidence="4" type="primary">LOC110142985</name>
</gene>
<proteinExistence type="inferred from homology"/>
<dbReference type="Pfam" id="PF05287">
    <property type="entry name" value="PMG"/>
    <property type="match status" value="1"/>
</dbReference>
<dbReference type="AlphaFoldDB" id="A0A6J0YAC0"/>
<keyword evidence="1 2" id="KW-0416">Keratin</keyword>
<evidence type="ECO:0000256" key="2">
    <source>
        <dbReference type="RuleBase" id="RU369044"/>
    </source>
</evidence>
<evidence type="ECO:0000313" key="4">
    <source>
        <dbReference type="RefSeq" id="XP_020758136.2"/>
    </source>
</evidence>
<reference evidence="4" key="2">
    <citation type="submission" date="2025-08" db="UniProtKB">
        <authorList>
            <consortium name="RefSeq"/>
        </authorList>
    </citation>
    <scope>IDENTIFICATION</scope>
    <source>
        <tissue evidence="4">Tongue muscle</tissue>
    </source>
</reference>
<dbReference type="OrthoDB" id="9835168at2759"/>
<dbReference type="GO" id="GO:0045095">
    <property type="term" value="C:keratin filament"/>
    <property type="evidence" value="ECO:0007669"/>
    <property type="project" value="UniProtKB-UniRule"/>
</dbReference>
<dbReference type="RefSeq" id="XP_020758136.2">
    <property type="nucleotide sequence ID" value="XM_020902477.2"/>
</dbReference>
<evidence type="ECO:0000256" key="1">
    <source>
        <dbReference type="ARBA" id="ARBA00022744"/>
    </source>
</evidence>
<comment type="function">
    <text evidence="2">In the hair cortex, hair keratin intermediate filaments are embedded in an interfilamentous matrix, consisting of hair keratin-associated proteins (KRTAP), which are essential for the formation of a rigid and resistant hair shaft through their extensive disulfide bond cross-linking with abundant cysteine residues of hair keratins. The matrix proteins include the high-sulfur and high-glycine-tyrosine keratins.</text>
</comment>
<dbReference type="InParanoid" id="A0A6J0YAC0"/>
<evidence type="ECO:0000313" key="3">
    <source>
        <dbReference type="Proteomes" id="UP001652640"/>
    </source>
</evidence>
<dbReference type="GeneID" id="110142985"/>